<accession>A0ABQ8UVE0</accession>
<name>A0ABQ8UVE0_9EUKA</name>
<feature type="compositionally biased region" description="Low complexity" evidence="3">
    <location>
        <begin position="613"/>
        <end position="624"/>
    </location>
</feature>
<evidence type="ECO:0000313" key="6">
    <source>
        <dbReference type="Proteomes" id="UP001141327"/>
    </source>
</evidence>
<protein>
    <submittedName>
        <fullName evidence="5">Flagellar outer dynein arm-docking complex protein 1</fullName>
    </submittedName>
</protein>
<feature type="coiled-coil region" evidence="2">
    <location>
        <begin position="84"/>
        <end position="165"/>
    </location>
</feature>
<keyword evidence="5" id="KW-0969">Cilium</keyword>
<dbReference type="EMBL" id="JAPMOS010000001">
    <property type="protein sequence ID" value="KAJ4463061.1"/>
    <property type="molecule type" value="Genomic_DNA"/>
</dbReference>
<evidence type="ECO:0000259" key="4">
    <source>
        <dbReference type="Pfam" id="PF21773"/>
    </source>
</evidence>
<feature type="coiled-coil region" evidence="2">
    <location>
        <begin position="421"/>
        <end position="473"/>
    </location>
</feature>
<evidence type="ECO:0000256" key="3">
    <source>
        <dbReference type="SAM" id="MobiDB-lite"/>
    </source>
</evidence>
<keyword evidence="6" id="KW-1185">Reference proteome</keyword>
<dbReference type="PANTHER" id="PTHR21694:SF18">
    <property type="entry name" value="COILED-COIL DOMAIN-CONTAINING PROTEIN 63"/>
    <property type="match status" value="1"/>
</dbReference>
<keyword evidence="1 2" id="KW-0175">Coiled coil</keyword>
<proteinExistence type="predicted"/>
<evidence type="ECO:0000313" key="5">
    <source>
        <dbReference type="EMBL" id="KAJ4463061.1"/>
    </source>
</evidence>
<feature type="region of interest" description="Disordered" evidence="3">
    <location>
        <begin position="295"/>
        <end position="345"/>
    </location>
</feature>
<evidence type="ECO:0000256" key="2">
    <source>
        <dbReference type="SAM" id="Coils"/>
    </source>
</evidence>
<comment type="caution">
    <text evidence="5">The sequence shown here is derived from an EMBL/GenBank/DDBJ whole genome shotgun (WGS) entry which is preliminary data.</text>
</comment>
<organism evidence="5 6">
    <name type="scientific">Paratrimastix pyriformis</name>
    <dbReference type="NCBI Taxonomy" id="342808"/>
    <lineage>
        <taxon>Eukaryota</taxon>
        <taxon>Metamonada</taxon>
        <taxon>Preaxostyla</taxon>
        <taxon>Paratrimastigidae</taxon>
        <taxon>Paratrimastix</taxon>
    </lineage>
</organism>
<dbReference type="InterPro" id="IPR049258">
    <property type="entry name" value="ODAD1_CC"/>
</dbReference>
<keyword evidence="5" id="KW-0966">Cell projection</keyword>
<dbReference type="InterPro" id="IPR051876">
    <property type="entry name" value="ODA-DC/CCD"/>
</dbReference>
<evidence type="ECO:0000256" key="1">
    <source>
        <dbReference type="ARBA" id="ARBA00023054"/>
    </source>
</evidence>
<dbReference type="PANTHER" id="PTHR21694">
    <property type="entry name" value="COILED-COIL DOMAIN-CONTAINING PROTEIN 63"/>
    <property type="match status" value="1"/>
</dbReference>
<dbReference type="Proteomes" id="UP001141327">
    <property type="component" value="Unassembled WGS sequence"/>
</dbReference>
<feature type="domain" description="ODAD1 central coiled coil region" evidence="4">
    <location>
        <begin position="188"/>
        <end position="297"/>
    </location>
</feature>
<gene>
    <name evidence="5" type="ORF">PAPYR_311</name>
</gene>
<keyword evidence="5" id="KW-0282">Flagellum</keyword>
<sequence length="655" mass="73869">MNVMEHHSLRALACDCAPRTQGIRASLPFESAFGLCFFSRHRSTSQMLPPSSAGSNRKPAEGTVLPLNAAASVRSIEQTVMREKEKHQKLLRSQHQTIERLRQENETLKEKLEIESRAPRSSGASSLPSDIQDLEHNVDGLARRIAGFRDELDQKDKELAILTSKISAKRVEVGGVYSARDADMVISKQIHIIENRLEKALVKFNEAIAYNKELREQIDNLRCERVIFDGIYKKTERDLYERKKEMARIIEDSNLAYEERNASIEEIRMLQEQQKENEEQYQKEMERLEKEIAHLQSTQPHPEEAPSETGAASGLPIPSPHGSRADERSRSKPTPDAWASMKQRTVQQLSNEKVQSYEDALKQIQTATKITDITELVAPPPPTSRTPATRSARLAAHLWGRAQITHFTEIEDLNVSNANMIGDLEIEIQRVRSRTKELRAEEEARRTQYSTTNEECRKRTAALLERLQATEARRDEYLARTKDAYQWAAPSPSYSPRHPSCLPFCRYWRGCGWGGVQVEAITEPIMQLFQGIECRMPAGELGPTAITRENIMRFLGLIEQHVSELVAPYVVLHPESRHLLGNDDDDDLADIDVPLIGQELRATAITLASRVATSSVGRTRTPPSRSRRDSRPASVSSHAASTARRGSIAPGARPF</sequence>
<reference evidence="5" key="1">
    <citation type="journal article" date="2022" name="bioRxiv">
        <title>Genomics of Preaxostyla Flagellates Illuminates Evolutionary Transitions and the Path Towards Mitochondrial Loss.</title>
        <authorList>
            <person name="Novak L.V.F."/>
            <person name="Treitli S.C."/>
            <person name="Pyrih J."/>
            <person name="Halakuc P."/>
            <person name="Pipaliya S.V."/>
            <person name="Vacek V."/>
            <person name="Brzon O."/>
            <person name="Soukal P."/>
            <person name="Eme L."/>
            <person name="Dacks J.B."/>
            <person name="Karnkowska A."/>
            <person name="Elias M."/>
            <person name="Hampl V."/>
        </authorList>
    </citation>
    <scope>NUCLEOTIDE SEQUENCE</scope>
    <source>
        <strain evidence="5">RCP-MX</strain>
    </source>
</reference>
<dbReference type="Pfam" id="PF21773">
    <property type="entry name" value="ODAD1_CC"/>
    <property type="match status" value="1"/>
</dbReference>
<feature type="region of interest" description="Disordered" evidence="3">
    <location>
        <begin position="611"/>
        <end position="655"/>
    </location>
</feature>